<organism evidence="1 2">
    <name type="scientific">Dermatophagoides farinae</name>
    <name type="common">American house dust mite</name>
    <dbReference type="NCBI Taxonomy" id="6954"/>
    <lineage>
        <taxon>Eukaryota</taxon>
        <taxon>Metazoa</taxon>
        <taxon>Ecdysozoa</taxon>
        <taxon>Arthropoda</taxon>
        <taxon>Chelicerata</taxon>
        <taxon>Arachnida</taxon>
        <taxon>Acari</taxon>
        <taxon>Acariformes</taxon>
        <taxon>Sarcoptiformes</taxon>
        <taxon>Astigmata</taxon>
        <taxon>Psoroptidia</taxon>
        <taxon>Analgoidea</taxon>
        <taxon>Pyroglyphidae</taxon>
        <taxon>Dermatophagoidinae</taxon>
        <taxon>Dermatophagoides</taxon>
    </lineage>
</organism>
<reference evidence="1" key="2">
    <citation type="journal article" date="2022" name="Res Sq">
        <title>Comparative Genomics Reveals Insights into the Divergent Evolution of Astigmatic Mites and Household Pest Adaptations.</title>
        <authorList>
            <person name="Xiong Q."/>
            <person name="Wan A.T.-Y."/>
            <person name="Liu X.-Y."/>
            <person name="Fung C.S.-H."/>
            <person name="Xiao X."/>
            <person name="Malainual N."/>
            <person name="Hou J."/>
            <person name="Wang L."/>
            <person name="Wang M."/>
            <person name="Yang K."/>
            <person name="Cui Y."/>
            <person name="Leung E."/>
            <person name="Nong W."/>
            <person name="Shin S.-K."/>
            <person name="Au S."/>
            <person name="Jeong K.Y."/>
            <person name="Chew F.T."/>
            <person name="Hui J."/>
            <person name="Leung T.F."/>
            <person name="Tungtrongchitr A."/>
            <person name="Zhong N."/>
            <person name="Liu Z."/>
            <person name="Tsui S."/>
        </authorList>
    </citation>
    <scope>NUCLEOTIDE SEQUENCE</scope>
    <source>
        <strain evidence="1">Derf</strain>
        <tissue evidence="1">Whole organism</tissue>
    </source>
</reference>
<reference evidence="1" key="1">
    <citation type="submission" date="2013-05" db="EMBL/GenBank/DDBJ databases">
        <authorList>
            <person name="Yim A.K.Y."/>
            <person name="Chan T.F."/>
            <person name="Ji K.M."/>
            <person name="Liu X.Y."/>
            <person name="Zhou J.W."/>
            <person name="Li R.Q."/>
            <person name="Yang K.Y."/>
            <person name="Li J."/>
            <person name="Li M."/>
            <person name="Law P.T.W."/>
            <person name="Wu Y.L."/>
            <person name="Cai Z.L."/>
            <person name="Qin H."/>
            <person name="Bao Y."/>
            <person name="Leung R.K.K."/>
            <person name="Ng P.K.S."/>
            <person name="Zou J."/>
            <person name="Zhong X.J."/>
            <person name="Ran P.X."/>
            <person name="Zhong N.S."/>
            <person name="Liu Z.G."/>
            <person name="Tsui S.K.W."/>
        </authorList>
    </citation>
    <scope>NUCLEOTIDE SEQUENCE</scope>
    <source>
        <strain evidence="1">Derf</strain>
        <tissue evidence="1">Whole organism</tissue>
    </source>
</reference>
<comment type="caution">
    <text evidence="1">The sequence shown here is derived from an EMBL/GenBank/DDBJ whole genome shotgun (WGS) entry which is preliminary data.</text>
</comment>
<dbReference type="Proteomes" id="UP000790347">
    <property type="component" value="Unassembled WGS sequence"/>
</dbReference>
<sequence length="59" mass="7142">MFFLSWKNEYWPHFICPKFRKIDKQNSTLHKEIMIMIIIASKDNFTNANDKIVHQMIVS</sequence>
<protein>
    <submittedName>
        <fullName evidence="1">Uncharacterized protein</fullName>
    </submittedName>
</protein>
<dbReference type="AlphaFoldDB" id="A0A922L5U9"/>
<gene>
    <name evidence="1" type="ORF">DERF_008821</name>
</gene>
<evidence type="ECO:0000313" key="2">
    <source>
        <dbReference type="Proteomes" id="UP000790347"/>
    </source>
</evidence>
<keyword evidence="2" id="KW-1185">Reference proteome</keyword>
<proteinExistence type="predicted"/>
<name>A0A922L5U9_DERFA</name>
<accession>A0A922L5U9</accession>
<dbReference type="EMBL" id="ASGP02000003">
    <property type="protein sequence ID" value="KAH9518230.1"/>
    <property type="molecule type" value="Genomic_DNA"/>
</dbReference>
<evidence type="ECO:0000313" key="1">
    <source>
        <dbReference type="EMBL" id="KAH9518230.1"/>
    </source>
</evidence>